<dbReference type="CDD" id="cd00383">
    <property type="entry name" value="trans_reg_C"/>
    <property type="match status" value="1"/>
</dbReference>
<dbReference type="InterPro" id="IPR039420">
    <property type="entry name" value="WalR-like"/>
</dbReference>
<dbReference type="SMART" id="SM00862">
    <property type="entry name" value="Trans_reg_C"/>
    <property type="match status" value="1"/>
</dbReference>
<dbReference type="Gene3D" id="3.40.50.2300">
    <property type="match status" value="1"/>
</dbReference>
<proteinExistence type="predicted"/>
<dbReference type="EMBL" id="JAJBZT010000005">
    <property type="protein sequence ID" value="MCB6183846.1"/>
    <property type="molecule type" value="Genomic_DNA"/>
</dbReference>
<evidence type="ECO:0000256" key="4">
    <source>
        <dbReference type="ARBA" id="ARBA00023012"/>
    </source>
</evidence>
<accession>A0ABS8D6P2</accession>
<dbReference type="Pfam" id="PF00072">
    <property type="entry name" value="Response_reg"/>
    <property type="match status" value="1"/>
</dbReference>
<evidence type="ECO:0000256" key="2">
    <source>
        <dbReference type="ARBA" id="ARBA00022490"/>
    </source>
</evidence>
<dbReference type="Pfam" id="PF00486">
    <property type="entry name" value="Trans_reg_C"/>
    <property type="match status" value="1"/>
</dbReference>
<evidence type="ECO:0000313" key="13">
    <source>
        <dbReference type="Proteomes" id="UP001165395"/>
    </source>
</evidence>
<evidence type="ECO:0000259" key="10">
    <source>
        <dbReference type="PROSITE" id="PS50110"/>
    </source>
</evidence>
<dbReference type="InterPro" id="IPR011006">
    <property type="entry name" value="CheY-like_superfamily"/>
</dbReference>
<dbReference type="PROSITE" id="PS50110">
    <property type="entry name" value="RESPONSE_REGULATORY"/>
    <property type="match status" value="1"/>
</dbReference>
<feature type="DNA-binding region" description="OmpR/PhoB-type" evidence="9">
    <location>
        <begin position="124"/>
        <end position="217"/>
    </location>
</feature>
<comment type="caution">
    <text evidence="12">The sequence shown here is derived from an EMBL/GenBank/DDBJ whole genome shotgun (WGS) entry which is preliminary data.</text>
</comment>
<evidence type="ECO:0000256" key="5">
    <source>
        <dbReference type="ARBA" id="ARBA00023015"/>
    </source>
</evidence>
<evidence type="ECO:0000256" key="3">
    <source>
        <dbReference type="ARBA" id="ARBA00022553"/>
    </source>
</evidence>
<sequence>MRILLAEDDALLGDGIAAVLRETGLVVDWLDDGVKAESALLTTDYELVVLDIGLPRQDGLSVLRKLRSKGSDIPVLLLTARDSIEDRVAGLEAGADDYLIKPFAMEELQARVRALMRRAHGRATPEIRVGDLRVDPASRQVWKAEELVVLSGKEFALLIDLLEHKGTARSREQLEDSLYGFGEEVGSNAVEVHIHHLRKKLGEQFIRTMRGVGYVIA</sequence>
<dbReference type="InterPro" id="IPR016032">
    <property type="entry name" value="Sig_transdc_resp-reg_C-effctor"/>
</dbReference>
<evidence type="ECO:0000256" key="9">
    <source>
        <dbReference type="PROSITE-ProRule" id="PRU01091"/>
    </source>
</evidence>
<dbReference type="PANTHER" id="PTHR48111">
    <property type="entry name" value="REGULATOR OF RPOS"/>
    <property type="match status" value="1"/>
</dbReference>
<dbReference type="SUPFAM" id="SSF52172">
    <property type="entry name" value="CheY-like"/>
    <property type="match status" value="1"/>
</dbReference>
<dbReference type="SUPFAM" id="SSF46894">
    <property type="entry name" value="C-terminal effector domain of the bipartite response regulators"/>
    <property type="match status" value="1"/>
</dbReference>
<dbReference type="RefSeq" id="WP_227180629.1">
    <property type="nucleotide sequence ID" value="NZ_JAJBZT010000005.1"/>
</dbReference>
<evidence type="ECO:0000256" key="1">
    <source>
        <dbReference type="ARBA" id="ARBA00004496"/>
    </source>
</evidence>
<dbReference type="CDD" id="cd17624">
    <property type="entry name" value="REC_OmpR_PmrA-like"/>
    <property type="match status" value="1"/>
</dbReference>
<keyword evidence="2" id="KW-0963">Cytoplasm</keyword>
<keyword evidence="4" id="KW-0902">Two-component regulatory system</keyword>
<feature type="modified residue" description="4-aspartylphosphate" evidence="8">
    <location>
        <position position="51"/>
    </location>
</feature>
<dbReference type="Gene3D" id="1.10.10.10">
    <property type="entry name" value="Winged helix-like DNA-binding domain superfamily/Winged helix DNA-binding domain"/>
    <property type="match status" value="1"/>
</dbReference>
<dbReference type="InterPro" id="IPR036388">
    <property type="entry name" value="WH-like_DNA-bd_sf"/>
</dbReference>
<keyword evidence="5" id="KW-0805">Transcription regulation</keyword>
<reference evidence="12" key="1">
    <citation type="submission" date="2021-10" db="EMBL/GenBank/DDBJ databases">
        <title>The complete genome sequence of Leeia sp. TBRC 13508.</title>
        <authorList>
            <person name="Charoenyingcharoen P."/>
            <person name="Yukphan P."/>
        </authorList>
    </citation>
    <scope>NUCLEOTIDE SEQUENCE</scope>
    <source>
        <strain evidence="12">TBRC 13508</strain>
    </source>
</reference>
<evidence type="ECO:0000256" key="8">
    <source>
        <dbReference type="PROSITE-ProRule" id="PRU00169"/>
    </source>
</evidence>
<keyword evidence="3 8" id="KW-0597">Phosphoprotein</keyword>
<dbReference type="SMART" id="SM00448">
    <property type="entry name" value="REC"/>
    <property type="match status" value="1"/>
</dbReference>
<evidence type="ECO:0000259" key="11">
    <source>
        <dbReference type="PROSITE" id="PS51755"/>
    </source>
</evidence>
<gene>
    <name evidence="12" type="ORF">LIN78_09835</name>
</gene>
<keyword evidence="6 9" id="KW-0238">DNA-binding</keyword>
<feature type="domain" description="OmpR/PhoB-type" evidence="11">
    <location>
        <begin position="124"/>
        <end position="217"/>
    </location>
</feature>
<evidence type="ECO:0000256" key="7">
    <source>
        <dbReference type="ARBA" id="ARBA00023163"/>
    </source>
</evidence>
<feature type="domain" description="Response regulatory" evidence="10">
    <location>
        <begin position="2"/>
        <end position="116"/>
    </location>
</feature>
<comment type="subcellular location">
    <subcellularLocation>
        <location evidence="1">Cytoplasm</location>
    </subcellularLocation>
</comment>
<protein>
    <submittedName>
        <fullName evidence="12">Response regulator</fullName>
    </submittedName>
</protein>
<dbReference type="InterPro" id="IPR001867">
    <property type="entry name" value="OmpR/PhoB-type_DNA-bd"/>
</dbReference>
<dbReference type="InterPro" id="IPR001789">
    <property type="entry name" value="Sig_transdc_resp-reg_receiver"/>
</dbReference>
<name>A0ABS8D6P2_9NEIS</name>
<evidence type="ECO:0000313" key="12">
    <source>
        <dbReference type="EMBL" id="MCB6183846.1"/>
    </source>
</evidence>
<dbReference type="Gene3D" id="6.10.250.690">
    <property type="match status" value="1"/>
</dbReference>
<keyword evidence="7" id="KW-0804">Transcription</keyword>
<keyword evidence="13" id="KW-1185">Reference proteome</keyword>
<dbReference type="PANTHER" id="PTHR48111:SF35">
    <property type="entry name" value="TRANSCRIPTIONAL REGULATORY PROTEIN QSEB"/>
    <property type="match status" value="1"/>
</dbReference>
<dbReference type="Proteomes" id="UP001165395">
    <property type="component" value="Unassembled WGS sequence"/>
</dbReference>
<evidence type="ECO:0000256" key="6">
    <source>
        <dbReference type="ARBA" id="ARBA00023125"/>
    </source>
</evidence>
<organism evidence="12 13">
    <name type="scientific">Leeia speluncae</name>
    <dbReference type="NCBI Taxonomy" id="2884804"/>
    <lineage>
        <taxon>Bacteria</taxon>
        <taxon>Pseudomonadati</taxon>
        <taxon>Pseudomonadota</taxon>
        <taxon>Betaproteobacteria</taxon>
        <taxon>Neisseriales</taxon>
        <taxon>Leeiaceae</taxon>
        <taxon>Leeia</taxon>
    </lineage>
</organism>
<dbReference type="PROSITE" id="PS51755">
    <property type="entry name" value="OMPR_PHOB"/>
    <property type="match status" value="1"/>
</dbReference>